<dbReference type="InterPro" id="IPR042779">
    <property type="entry name" value="MISP/MISP3-like"/>
</dbReference>
<feature type="region of interest" description="Disordered" evidence="1">
    <location>
        <begin position="441"/>
        <end position="558"/>
    </location>
</feature>
<evidence type="ECO:0000313" key="2">
    <source>
        <dbReference type="EMBL" id="CAL1272338.1"/>
    </source>
</evidence>
<feature type="compositionally biased region" description="Basic and acidic residues" evidence="1">
    <location>
        <begin position="89"/>
        <end position="99"/>
    </location>
</feature>
<protein>
    <submittedName>
        <fullName evidence="2">Uncharacterized protein</fullName>
    </submittedName>
</protein>
<proteinExistence type="predicted"/>
<organism evidence="2 3">
    <name type="scientific">Larinioides sclopetarius</name>
    <dbReference type="NCBI Taxonomy" id="280406"/>
    <lineage>
        <taxon>Eukaryota</taxon>
        <taxon>Metazoa</taxon>
        <taxon>Ecdysozoa</taxon>
        <taxon>Arthropoda</taxon>
        <taxon>Chelicerata</taxon>
        <taxon>Arachnida</taxon>
        <taxon>Araneae</taxon>
        <taxon>Araneomorphae</taxon>
        <taxon>Entelegynae</taxon>
        <taxon>Araneoidea</taxon>
        <taxon>Araneidae</taxon>
        <taxon>Larinioides</taxon>
    </lineage>
</organism>
<comment type="caution">
    <text evidence="2">The sequence shown here is derived from an EMBL/GenBank/DDBJ whole genome shotgun (WGS) entry which is preliminary data.</text>
</comment>
<feature type="region of interest" description="Disordered" evidence="1">
    <location>
        <begin position="592"/>
        <end position="676"/>
    </location>
</feature>
<reference evidence="2 3" key="1">
    <citation type="submission" date="2024-04" db="EMBL/GenBank/DDBJ databases">
        <authorList>
            <person name="Rising A."/>
            <person name="Reimegard J."/>
            <person name="Sonavane S."/>
            <person name="Akerstrom W."/>
            <person name="Nylinder S."/>
            <person name="Hedman E."/>
            <person name="Kallberg Y."/>
        </authorList>
    </citation>
    <scope>NUCLEOTIDE SEQUENCE [LARGE SCALE GENOMIC DNA]</scope>
</reference>
<name>A0AAV1ZML3_9ARAC</name>
<feature type="compositionally biased region" description="Basic and acidic residues" evidence="1">
    <location>
        <begin position="198"/>
        <end position="208"/>
    </location>
</feature>
<evidence type="ECO:0000256" key="1">
    <source>
        <dbReference type="SAM" id="MobiDB-lite"/>
    </source>
</evidence>
<dbReference type="PANTHER" id="PTHR18839">
    <property type="entry name" value="MITOTIC INTERACTOR AND SUBSTRATE OF PLK1 MISP FAMILY MEMBER"/>
    <property type="match status" value="1"/>
</dbReference>
<dbReference type="AlphaFoldDB" id="A0AAV1ZML3"/>
<feature type="compositionally biased region" description="Basic and acidic residues" evidence="1">
    <location>
        <begin position="303"/>
        <end position="328"/>
    </location>
</feature>
<feature type="compositionally biased region" description="Basic and acidic residues" evidence="1">
    <location>
        <begin position="387"/>
        <end position="400"/>
    </location>
</feature>
<feature type="region of interest" description="Disordered" evidence="1">
    <location>
        <begin position="50"/>
        <end position="100"/>
    </location>
</feature>
<dbReference type="Proteomes" id="UP001497382">
    <property type="component" value="Unassembled WGS sequence"/>
</dbReference>
<gene>
    <name evidence="2" type="ORF">LARSCL_LOCUS6321</name>
</gene>
<dbReference type="PANTHER" id="PTHR18839:SF0">
    <property type="entry name" value="MITOTIC INTERACTOR AND SUBSTRATE OF PLK1 ISOFORM X1-RELATED"/>
    <property type="match status" value="1"/>
</dbReference>
<feature type="region of interest" description="Disordered" evidence="1">
    <location>
        <begin position="735"/>
        <end position="783"/>
    </location>
</feature>
<feature type="region of interest" description="Disordered" evidence="1">
    <location>
        <begin position="273"/>
        <end position="427"/>
    </location>
</feature>
<feature type="compositionally biased region" description="Polar residues" evidence="1">
    <location>
        <begin position="416"/>
        <end position="427"/>
    </location>
</feature>
<accession>A0AAV1ZML3</accession>
<feature type="compositionally biased region" description="Polar residues" evidence="1">
    <location>
        <begin position="621"/>
        <end position="642"/>
    </location>
</feature>
<evidence type="ECO:0000313" key="3">
    <source>
        <dbReference type="Proteomes" id="UP001497382"/>
    </source>
</evidence>
<keyword evidence="3" id="KW-1185">Reference proteome</keyword>
<dbReference type="EMBL" id="CAXIEN010000060">
    <property type="protein sequence ID" value="CAL1272338.1"/>
    <property type="molecule type" value="Genomic_DNA"/>
</dbReference>
<feature type="compositionally biased region" description="Basic and acidic residues" evidence="1">
    <location>
        <begin position="751"/>
        <end position="761"/>
    </location>
</feature>
<feature type="compositionally biased region" description="Basic and acidic residues" evidence="1">
    <location>
        <begin position="281"/>
        <end position="291"/>
    </location>
</feature>
<sequence>MLDFTDIAVGIFYHFSRFVVFVLRKLDLLHAVVDTSSILEHREETRDFWEKKMMADDNQSSPSSTEMEKSTPKQPMEEGNEEAVVKTNSEGETKHDHKMSNGFAKSIECNGTEDSDVKPVHEENAKVHENEAQLPAQHAEADHDNNNCVDSLEAVNTDEYMEEKTYTSELETSLVMKHPEETSKVEADTTQVAEQVHLEAEKENHPVVESETSPPESKSEEQVDAAVKVEEQIVADAGKAPEELVSSIEKDVPENDVNSMSFEKIEVHEEVVTSTSITNTEEVHHQEEVKEVSSACESQPKTLEVEKNVSDDDDGFVRVEECLPKAENTETEPESFVVVDQQELTESSKKEAADEAPAVAEEQKVTTTNGDHDEHSAPTPPVSTPEPKSDEKASHPEIEQFVKSGGLKRILPGVQKTEQPYSTCTTETKIAMEIREMREREEELRLMREQNLLSPVVSPVPPKSPSPRSPSPASKEGSSPTPPPGCGYKVSSVFGHKGTVSPVSPMEEEKKAFKGFNKESQVEKEIRLAREREEELRNQKGLPPREDDSYVKPSQVKSSQVRVFGKMAGTSNTSVKQAATAKIQLEIEEQTQREMALRESGSIKTISQERTDAKVAKLNGTPPTNGTAQPVSNGNGYHSNGRASPDVAPYKRGSPSPTGGRPATIFSPQPNGKSNISMHKFIASKGKETTFTAPRKEEVAPKVVPAVPPAMVKLKRNVSVESKIQQEILEMKQREEELKKLHSNGNSVNSHSEDEKNENEVNQKNNILEYENGVHEEDLSPRHNKLIAQWEQRIQKAES</sequence>
<feature type="compositionally biased region" description="Basic and acidic residues" evidence="1">
    <location>
        <begin position="772"/>
        <end position="781"/>
    </location>
</feature>
<feature type="compositionally biased region" description="Polar residues" evidence="1">
    <location>
        <begin position="666"/>
        <end position="676"/>
    </location>
</feature>
<feature type="region of interest" description="Disordered" evidence="1">
    <location>
        <begin position="198"/>
        <end position="224"/>
    </location>
</feature>
<feature type="compositionally biased region" description="Basic and acidic residues" evidence="1">
    <location>
        <begin position="507"/>
        <end position="550"/>
    </location>
</feature>
<feature type="compositionally biased region" description="Pro residues" evidence="1">
    <location>
        <begin position="458"/>
        <end position="470"/>
    </location>
</feature>